<reference evidence="1" key="1">
    <citation type="journal article" date="2020" name="Stud. Mycol.">
        <title>101 Dothideomycetes genomes: a test case for predicting lifestyles and emergence of pathogens.</title>
        <authorList>
            <person name="Haridas S."/>
            <person name="Albert R."/>
            <person name="Binder M."/>
            <person name="Bloem J."/>
            <person name="Labutti K."/>
            <person name="Salamov A."/>
            <person name="Andreopoulos B."/>
            <person name="Baker S."/>
            <person name="Barry K."/>
            <person name="Bills G."/>
            <person name="Bluhm B."/>
            <person name="Cannon C."/>
            <person name="Castanera R."/>
            <person name="Culley D."/>
            <person name="Daum C."/>
            <person name="Ezra D."/>
            <person name="Gonzalez J."/>
            <person name="Henrissat B."/>
            <person name="Kuo A."/>
            <person name="Liang C."/>
            <person name="Lipzen A."/>
            <person name="Lutzoni F."/>
            <person name="Magnuson J."/>
            <person name="Mondo S."/>
            <person name="Nolan M."/>
            <person name="Ohm R."/>
            <person name="Pangilinan J."/>
            <person name="Park H.-J."/>
            <person name="Ramirez L."/>
            <person name="Alfaro M."/>
            <person name="Sun H."/>
            <person name="Tritt A."/>
            <person name="Yoshinaga Y."/>
            <person name="Zwiers L.-H."/>
            <person name="Turgeon B."/>
            <person name="Goodwin S."/>
            <person name="Spatafora J."/>
            <person name="Crous P."/>
            <person name="Grigoriev I."/>
        </authorList>
    </citation>
    <scope>NUCLEOTIDE SEQUENCE</scope>
    <source>
        <strain evidence="1">CBS 109.77</strain>
    </source>
</reference>
<accession>A0A6A6WQJ0</accession>
<keyword evidence="2" id="KW-1185">Reference proteome</keyword>
<dbReference type="AlphaFoldDB" id="A0A6A6WQJ0"/>
<dbReference type="OrthoDB" id="2558351at2759"/>
<sequence>MVFCYGGCSATIGWTLESFSLPKKAAMIDYNSEHILGAAKVTKSPIIAEFFPWAVMYSLGRHILSPHARPHRSPLDHAQDYEL</sequence>
<organism evidence="1 2">
    <name type="scientific">Melanomma pulvis-pyrius CBS 109.77</name>
    <dbReference type="NCBI Taxonomy" id="1314802"/>
    <lineage>
        <taxon>Eukaryota</taxon>
        <taxon>Fungi</taxon>
        <taxon>Dikarya</taxon>
        <taxon>Ascomycota</taxon>
        <taxon>Pezizomycotina</taxon>
        <taxon>Dothideomycetes</taxon>
        <taxon>Pleosporomycetidae</taxon>
        <taxon>Pleosporales</taxon>
        <taxon>Melanommataceae</taxon>
        <taxon>Melanomma</taxon>
    </lineage>
</organism>
<protein>
    <submittedName>
        <fullName evidence="1">Uncharacterized protein</fullName>
    </submittedName>
</protein>
<name>A0A6A6WQJ0_9PLEO</name>
<gene>
    <name evidence="1" type="ORF">K505DRAFT_330413</name>
</gene>
<evidence type="ECO:0000313" key="1">
    <source>
        <dbReference type="EMBL" id="KAF2786369.1"/>
    </source>
</evidence>
<evidence type="ECO:0000313" key="2">
    <source>
        <dbReference type="Proteomes" id="UP000799757"/>
    </source>
</evidence>
<dbReference type="EMBL" id="MU002481">
    <property type="protein sequence ID" value="KAF2786369.1"/>
    <property type="molecule type" value="Genomic_DNA"/>
</dbReference>
<dbReference type="Proteomes" id="UP000799757">
    <property type="component" value="Unassembled WGS sequence"/>
</dbReference>
<proteinExistence type="predicted"/>